<protein>
    <recommendedName>
        <fullName evidence="3">HNH nuclease domain-containing protein</fullName>
    </recommendedName>
</protein>
<evidence type="ECO:0008006" key="3">
    <source>
        <dbReference type="Google" id="ProtNLM"/>
    </source>
</evidence>
<evidence type="ECO:0000313" key="1">
    <source>
        <dbReference type="EMBL" id="KAK7017147.1"/>
    </source>
</evidence>
<gene>
    <name evidence="1" type="ORF">R3P38DRAFT_3201518</name>
</gene>
<comment type="caution">
    <text evidence="1">The sequence shown here is derived from an EMBL/GenBank/DDBJ whole genome shotgun (WGS) entry which is preliminary data.</text>
</comment>
<sequence length="153" mass="17381">MSVERFYRWYIVGWISWREKGGSSTIAEVRARDGNVCCLTGRSDLPTRVVWLFLPALANTLYPRGDAGKGDVKEAYNTTHNAVTLREALVQPFKENMFSVDIDDKNRILPSVPADAEKYWRANFKRTLMVHLYGGDIAFEKPEPDLNPDDLVG</sequence>
<dbReference type="Proteomes" id="UP001362999">
    <property type="component" value="Unassembled WGS sequence"/>
</dbReference>
<name>A0AAW0AVP9_9AGAR</name>
<proteinExistence type="predicted"/>
<keyword evidence="2" id="KW-1185">Reference proteome</keyword>
<accession>A0AAW0AVP9</accession>
<dbReference type="EMBL" id="JAWWNJ010000048">
    <property type="protein sequence ID" value="KAK7017147.1"/>
    <property type="molecule type" value="Genomic_DNA"/>
</dbReference>
<evidence type="ECO:0000313" key="2">
    <source>
        <dbReference type="Proteomes" id="UP001362999"/>
    </source>
</evidence>
<reference evidence="1 2" key="1">
    <citation type="journal article" date="2024" name="J Genomics">
        <title>Draft genome sequencing and assembly of Favolaschia claudopus CIRM-BRFM 2984 isolated from oak limbs.</title>
        <authorList>
            <person name="Navarro D."/>
            <person name="Drula E."/>
            <person name="Chaduli D."/>
            <person name="Cazenave R."/>
            <person name="Ahrendt S."/>
            <person name="Wang J."/>
            <person name="Lipzen A."/>
            <person name="Daum C."/>
            <person name="Barry K."/>
            <person name="Grigoriev I.V."/>
            <person name="Favel A."/>
            <person name="Rosso M.N."/>
            <person name="Martin F."/>
        </authorList>
    </citation>
    <scope>NUCLEOTIDE SEQUENCE [LARGE SCALE GENOMIC DNA]</scope>
    <source>
        <strain evidence="1 2">CIRM-BRFM 2984</strain>
    </source>
</reference>
<dbReference type="AlphaFoldDB" id="A0AAW0AVP9"/>
<organism evidence="1 2">
    <name type="scientific">Favolaschia claudopus</name>
    <dbReference type="NCBI Taxonomy" id="2862362"/>
    <lineage>
        <taxon>Eukaryota</taxon>
        <taxon>Fungi</taxon>
        <taxon>Dikarya</taxon>
        <taxon>Basidiomycota</taxon>
        <taxon>Agaricomycotina</taxon>
        <taxon>Agaricomycetes</taxon>
        <taxon>Agaricomycetidae</taxon>
        <taxon>Agaricales</taxon>
        <taxon>Marasmiineae</taxon>
        <taxon>Mycenaceae</taxon>
        <taxon>Favolaschia</taxon>
    </lineage>
</organism>